<dbReference type="GO" id="GO:0004222">
    <property type="term" value="F:metalloendopeptidase activity"/>
    <property type="evidence" value="ECO:0007669"/>
    <property type="project" value="TreeGrafter"/>
</dbReference>
<comment type="caution">
    <text evidence="2">The sequence shown here is derived from an EMBL/GenBank/DDBJ whole genome shotgun (WGS) entry which is preliminary data.</text>
</comment>
<feature type="domain" description="M23ase beta-sheet core" evidence="1">
    <location>
        <begin position="217"/>
        <end position="314"/>
    </location>
</feature>
<name>A0A9W6HFK5_9MICO</name>
<organism evidence="2 3">
    <name type="scientific">Microbacterium imperiale</name>
    <dbReference type="NCBI Taxonomy" id="33884"/>
    <lineage>
        <taxon>Bacteria</taxon>
        <taxon>Bacillati</taxon>
        <taxon>Actinomycetota</taxon>
        <taxon>Actinomycetes</taxon>
        <taxon>Micrococcales</taxon>
        <taxon>Microbacteriaceae</taxon>
        <taxon>Microbacterium</taxon>
    </lineage>
</organism>
<dbReference type="InterPro" id="IPR016047">
    <property type="entry name" value="M23ase_b-sheet_dom"/>
</dbReference>
<evidence type="ECO:0000259" key="1">
    <source>
        <dbReference type="Pfam" id="PF01551"/>
    </source>
</evidence>
<reference evidence="2" key="2">
    <citation type="submission" date="2023-01" db="EMBL/GenBank/DDBJ databases">
        <authorList>
            <person name="Sun Q."/>
            <person name="Evtushenko L."/>
        </authorList>
    </citation>
    <scope>NUCLEOTIDE SEQUENCE</scope>
    <source>
        <strain evidence="2">VKM Ac-1447</strain>
    </source>
</reference>
<dbReference type="PANTHER" id="PTHR21666">
    <property type="entry name" value="PEPTIDASE-RELATED"/>
    <property type="match status" value="1"/>
</dbReference>
<dbReference type="Pfam" id="PF01551">
    <property type="entry name" value="Peptidase_M23"/>
    <property type="match status" value="1"/>
</dbReference>
<sequence length="327" mass="34649">MKTKLIAAVVAVAVALMFGATFILSSVQRADAAGMCMADTGALPAEVNGYKRDQLTNAAAIIRAGMDLGINQHGQLLAVMTAMGESSLRNITYGDWETSGVTNPNGTRTTSIGLFQQQDSWGSVEDRLNPARSAALFYDRLIQVDGWEDMPATLAIHKTQVNDNPEHYVRFETDAKAIVAALTTACSAGTGEWVVPARGPVTDTFGTCTINRPGDECHKGTDLATGSCGSPIWAAGSGTVTFAGVQPYRGNVVWIDHGNGIESGYFHMEDGSLRVAKGDQIAAGTQIGTMGETGFSFGCHLHFEIHNNGKPINPEPFMQNAGAPLPR</sequence>
<evidence type="ECO:0000313" key="3">
    <source>
        <dbReference type="Proteomes" id="UP001142317"/>
    </source>
</evidence>
<dbReference type="Proteomes" id="UP001142317">
    <property type="component" value="Unassembled WGS sequence"/>
</dbReference>
<dbReference type="Gene3D" id="2.70.70.10">
    <property type="entry name" value="Glucose Permease (Domain IIA)"/>
    <property type="match status" value="1"/>
</dbReference>
<evidence type="ECO:0000313" key="2">
    <source>
        <dbReference type="EMBL" id="GLJ79624.1"/>
    </source>
</evidence>
<dbReference type="InterPro" id="IPR050570">
    <property type="entry name" value="Cell_wall_metabolism_enzyme"/>
</dbReference>
<dbReference type="InterPro" id="IPR011055">
    <property type="entry name" value="Dup_hybrid_motif"/>
</dbReference>
<protein>
    <recommendedName>
        <fullName evidence="1">M23ase beta-sheet core domain-containing protein</fullName>
    </recommendedName>
</protein>
<reference evidence="2" key="1">
    <citation type="journal article" date="2014" name="Int. J. Syst. Evol. Microbiol.">
        <title>Complete genome sequence of Corynebacterium casei LMG S-19264T (=DSM 44701T), isolated from a smear-ripened cheese.</title>
        <authorList>
            <consortium name="US DOE Joint Genome Institute (JGI-PGF)"/>
            <person name="Walter F."/>
            <person name="Albersmeier A."/>
            <person name="Kalinowski J."/>
            <person name="Ruckert C."/>
        </authorList>
    </citation>
    <scope>NUCLEOTIDE SEQUENCE</scope>
    <source>
        <strain evidence="2">VKM Ac-1447</strain>
    </source>
</reference>
<dbReference type="EMBL" id="BSEO01000004">
    <property type="protein sequence ID" value="GLJ79624.1"/>
    <property type="molecule type" value="Genomic_DNA"/>
</dbReference>
<accession>A0A9W6HFK5</accession>
<proteinExistence type="predicted"/>
<dbReference type="SUPFAM" id="SSF51261">
    <property type="entry name" value="Duplicated hybrid motif"/>
    <property type="match status" value="1"/>
</dbReference>
<dbReference type="CDD" id="cd12797">
    <property type="entry name" value="M23_peptidase"/>
    <property type="match status" value="1"/>
</dbReference>
<keyword evidence="3" id="KW-1185">Reference proteome</keyword>
<dbReference type="AlphaFoldDB" id="A0A9W6HFK5"/>
<dbReference type="PANTHER" id="PTHR21666:SF270">
    <property type="entry name" value="MUREIN HYDROLASE ACTIVATOR ENVC"/>
    <property type="match status" value="1"/>
</dbReference>
<gene>
    <name evidence="2" type="ORF">GCM10017586_13060</name>
</gene>